<gene>
    <name evidence="2" type="ORF">EDC24_2557</name>
</gene>
<reference evidence="2 3" key="1">
    <citation type="submission" date="2018-11" db="EMBL/GenBank/DDBJ databases">
        <title>Genomic Encyclopedia of Type Strains, Phase IV (KMG-IV): sequencing the most valuable type-strain genomes for metagenomic binning, comparative biology and taxonomic classification.</title>
        <authorList>
            <person name="Goeker M."/>
        </authorList>
    </citation>
    <scope>NUCLEOTIDE SEQUENCE [LARGE SCALE GENOMIC DNA]</scope>
    <source>
        <strain evidence="2 3">DSM 18090</strain>
    </source>
</reference>
<dbReference type="SUPFAM" id="SSF53474">
    <property type="entry name" value="alpha/beta-Hydrolases"/>
    <property type="match status" value="1"/>
</dbReference>
<dbReference type="InterPro" id="IPR000639">
    <property type="entry name" value="Epox_hydrolase-like"/>
</dbReference>
<evidence type="ECO:0000259" key="1">
    <source>
        <dbReference type="Pfam" id="PF00561"/>
    </source>
</evidence>
<dbReference type="PRINTS" id="PR00111">
    <property type="entry name" value="ABHYDROLASE"/>
</dbReference>
<dbReference type="AlphaFoldDB" id="A0A3N5B4V8"/>
<dbReference type="InterPro" id="IPR029058">
    <property type="entry name" value="AB_hydrolase_fold"/>
</dbReference>
<dbReference type="PRINTS" id="PR00412">
    <property type="entry name" value="EPOXHYDRLASE"/>
</dbReference>
<dbReference type="GO" id="GO:0003824">
    <property type="term" value="F:catalytic activity"/>
    <property type="evidence" value="ECO:0007669"/>
    <property type="project" value="InterPro"/>
</dbReference>
<evidence type="ECO:0000313" key="2">
    <source>
        <dbReference type="EMBL" id="RPF50590.1"/>
    </source>
</evidence>
<dbReference type="GO" id="GO:0016020">
    <property type="term" value="C:membrane"/>
    <property type="evidence" value="ECO:0007669"/>
    <property type="project" value="TreeGrafter"/>
</dbReference>
<sequence>MIKVGMNQVALPNGETVTYREREGGEAVVLMVHGNMTSSKHWDVLIEALDPKYKLYAIDLPGFGESTYNHTITSIRDLSETVRQFVDALNLDVYALLGWSMGGAVLLQYCADYDEPAEKLLLLASGSTRGYPFYGTGPEGLPDINNRLKTLDEVRQDPGRTQAMQGAYDRKDKELLKAIWNHLIYTNKQPSPDKYDEYLEDMCTQRNLAEIYQALNIFNISHHDNGLGKGTGEVDQIDIPVLVMHGENDLVVTKPMTDEIIEDLGDRATFVNLEGCGHSPLIDDLEQLKNTIEHFLER</sequence>
<accession>A0A3N5B4V8</accession>
<proteinExistence type="predicted"/>
<organism evidence="2 3">
    <name type="scientific">Aquisalibacillus elongatus</name>
    <dbReference type="NCBI Taxonomy" id="485577"/>
    <lineage>
        <taxon>Bacteria</taxon>
        <taxon>Bacillati</taxon>
        <taxon>Bacillota</taxon>
        <taxon>Bacilli</taxon>
        <taxon>Bacillales</taxon>
        <taxon>Bacillaceae</taxon>
        <taxon>Aquisalibacillus</taxon>
    </lineage>
</organism>
<dbReference type="OrthoDB" id="252464at2"/>
<dbReference type="Pfam" id="PF00561">
    <property type="entry name" value="Abhydrolase_1"/>
    <property type="match status" value="1"/>
</dbReference>
<dbReference type="Proteomes" id="UP000276443">
    <property type="component" value="Unassembled WGS sequence"/>
</dbReference>
<dbReference type="InterPro" id="IPR000073">
    <property type="entry name" value="AB_hydrolase_1"/>
</dbReference>
<name>A0A3N5B4V8_9BACI</name>
<feature type="domain" description="AB hydrolase-1" evidence="1">
    <location>
        <begin position="28"/>
        <end position="284"/>
    </location>
</feature>
<evidence type="ECO:0000313" key="3">
    <source>
        <dbReference type="Proteomes" id="UP000276443"/>
    </source>
</evidence>
<dbReference type="PANTHER" id="PTHR43798:SF33">
    <property type="entry name" value="HYDROLASE, PUTATIVE (AFU_ORTHOLOGUE AFUA_2G14860)-RELATED"/>
    <property type="match status" value="1"/>
</dbReference>
<comment type="caution">
    <text evidence="2">The sequence shown here is derived from an EMBL/GenBank/DDBJ whole genome shotgun (WGS) entry which is preliminary data.</text>
</comment>
<protein>
    <submittedName>
        <fullName evidence="2">Pimeloyl-ACP methyl ester carboxylesterase</fullName>
    </submittedName>
</protein>
<dbReference type="Gene3D" id="3.40.50.1820">
    <property type="entry name" value="alpha/beta hydrolase"/>
    <property type="match status" value="1"/>
</dbReference>
<dbReference type="EMBL" id="RKRF01000012">
    <property type="protein sequence ID" value="RPF50590.1"/>
    <property type="molecule type" value="Genomic_DNA"/>
</dbReference>
<dbReference type="RefSeq" id="WP_124223126.1">
    <property type="nucleotide sequence ID" value="NZ_RKRF01000012.1"/>
</dbReference>
<dbReference type="InterPro" id="IPR050266">
    <property type="entry name" value="AB_hydrolase_sf"/>
</dbReference>
<dbReference type="PANTHER" id="PTHR43798">
    <property type="entry name" value="MONOACYLGLYCEROL LIPASE"/>
    <property type="match status" value="1"/>
</dbReference>
<keyword evidence="3" id="KW-1185">Reference proteome</keyword>